<dbReference type="Proteomes" id="UP000838756">
    <property type="component" value="Unassembled WGS sequence"/>
</dbReference>
<protein>
    <submittedName>
        <fullName evidence="1">Jg22385 protein</fullName>
    </submittedName>
</protein>
<reference evidence="1" key="1">
    <citation type="submission" date="2022-03" db="EMBL/GenBank/DDBJ databases">
        <authorList>
            <person name="Lindestad O."/>
        </authorList>
    </citation>
    <scope>NUCLEOTIDE SEQUENCE</scope>
</reference>
<dbReference type="InterPro" id="IPR051064">
    <property type="entry name" value="SEC14/CRAL-TRIO_domain"/>
</dbReference>
<dbReference type="SUPFAM" id="SSF46938">
    <property type="entry name" value="CRAL/TRIO N-terminal domain"/>
    <property type="match status" value="1"/>
</dbReference>
<dbReference type="EMBL" id="CAKXAJ010011960">
    <property type="protein sequence ID" value="CAH2215546.1"/>
    <property type="molecule type" value="Genomic_DNA"/>
</dbReference>
<dbReference type="PANTHER" id="PTHR23324:SF83">
    <property type="entry name" value="SEC14-LIKE PROTEIN 2"/>
    <property type="match status" value="1"/>
</dbReference>
<accession>A0A8S4QJS5</accession>
<name>A0A8S4QJS5_9NEOP</name>
<proteinExistence type="predicted"/>
<sequence>RQWNPDAAEKMLRDSMKWREKWGVDTTLASWQAPAVLEQHFPSGTTGFDKEGSPSKCALI</sequence>
<dbReference type="InterPro" id="IPR036273">
    <property type="entry name" value="CRAL/TRIO_N_dom_sf"/>
</dbReference>
<dbReference type="InterPro" id="IPR036865">
    <property type="entry name" value="CRAL-TRIO_dom_sf"/>
</dbReference>
<dbReference type="AlphaFoldDB" id="A0A8S4QJS5"/>
<comment type="caution">
    <text evidence="1">The sequence shown here is derived from an EMBL/GenBank/DDBJ whole genome shotgun (WGS) entry which is preliminary data.</text>
</comment>
<evidence type="ECO:0000313" key="2">
    <source>
        <dbReference type="Proteomes" id="UP000838756"/>
    </source>
</evidence>
<dbReference type="Gene3D" id="3.40.525.10">
    <property type="entry name" value="CRAL-TRIO lipid binding domain"/>
    <property type="match status" value="1"/>
</dbReference>
<keyword evidence="2" id="KW-1185">Reference proteome</keyword>
<evidence type="ECO:0000313" key="1">
    <source>
        <dbReference type="EMBL" id="CAH2215546.1"/>
    </source>
</evidence>
<organism evidence="1 2">
    <name type="scientific">Pararge aegeria aegeria</name>
    <dbReference type="NCBI Taxonomy" id="348720"/>
    <lineage>
        <taxon>Eukaryota</taxon>
        <taxon>Metazoa</taxon>
        <taxon>Ecdysozoa</taxon>
        <taxon>Arthropoda</taxon>
        <taxon>Hexapoda</taxon>
        <taxon>Insecta</taxon>
        <taxon>Pterygota</taxon>
        <taxon>Neoptera</taxon>
        <taxon>Endopterygota</taxon>
        <taxon>Lepidoptera</taxon>
        <taxon>Glossata</taxon>
        <taxon>Ditrysia</taxon>
        <taxon>Papilionoidea</taxon>
        <taxon>Nymphalidae</taxon>
        <taxon>Satyrinae</taxon>
        <taxon>Satyrini</taxon>
        <taxon>Parargina</taxon>
        <taxon>Pararge</taxon>
    </lineage>
</organism>
<feature type="non-terminal residue" evidence="1">
    <location>
        <position position="1"/>
    </location>
</feature>
<dbReference type="PANTHER" id="PTHR23324">
    <property type="entry name" value="SEC14 RELATED PROTEIN"/>
    <property type="match status" value="1"/>
</dbReference>
<dbReference type="GO" id="GO:0005737">
    <property type="term" value="C:cytoplasm"/>
    <property type="evidence" value="ECO:0007669"/>
    <property type="project" value="TreeGrafter"/>
</dbReference>
<gene>
    <name evidence="1" type="primary">jg22385</name>
    <name evidence="1" type="ORF">PAEG_LOCUS3678</name>
</gene>
<dbReference type="OrthoDB" id="7297487at2759"/>